<evidence type="ECO:0000313" key="8">
    <source>
        <dbReference type="EMBL" id="KAL1864583.1"/>
    </source>
</evidence>
<feature type="region of interest" description="Disordered" evidence="6">
    <location>
        <begin position="1"/>
        <end position="51"/>
    </location>
</feature>
<dbReference type="InterPro" id="IPR036259">
    <property type="entry name" value="MFS_trans_sf"/>
</dbReference>
<sequence length="466" mass="49884">MNAQKKGGKDPEKPEYTQDNVQDEIVGKEASKLTPDLPENVANPTTQDNFGEEDNEYISGYKLYAALFGITSVFFVVLLDFSITATPLTGKLYTYLSAKQTFLFFTVIFEVGSLLCALSTSSMFFIFGRTVAGLGSSGLENGALTLVAGAVPLSKRPCFYINLPIGAVSGLILFFTHIPDETLKPPFSFALLRSIVPHLDLTGFALLAPTTVMFLLALQWGSTEHGWTSPTVIGLFAGSGATLILFSLWEWHVGEGALIPFHLVKRRIVWSGIIHSTSLFVSNFVGVNYVPIYFQAVRGVGPSLSGVYTLPSILTKLLSLVVTGALAFFQEQLLRSPVCVISVQSAVTPAESPIVIAFLVFAENLVAAIFTIVGNVVFTQTLTRQVSVMAPSVSPEAALAVGGGAEAVRALLPPASPELEGLLLAFSDSVNAVFYLLTALAVVAFIAAWGMGWVDIRKKAPAENEA</sequence>
<evidence type="ECO:0000256" key="7">
    <source>
        <dbReference type="SAM" id="Phobius"/>
    </source>
</evidence>
<feature type="compositionally biased region" description="Basic and acidic residues" evidence="6">
    <location>
        <begin position="7"/>
        <end position="16"/>
    </location>
</feature>
<comment type="subcellular location">
    <subcellularLocation>
        <location evidence="1">Membrane</location>
        <topology evidence="1">Multi-pass membrane protein</topology>
    </subcellularLocation>
</comment>
<evidence type="ECO:0000256" key="4">
    <source>
        <dbReference type="ARBA" id="ARBA00022989"/>
    </source>
</evidence>
<keyword evidence="3 7" id="KW-0812">Transmembrane</keyword>
<evidence type="ECO:0000313" key="9">
    <source>
        <dbReference type="Proteomes" id="UP001583177"/>
    </source>
</evidence>
<accession>A0ABR3WLW9</accession>
<keyword evidence="5 7" id="KW-0472">Membrane</keyword>
<keyword evidence="4 7" id="KW-1133">Transmembrane helix</keyword>
<proteinExistence type="inferred from homology"/>
<comment type="similarity">
    <text evidence="2">Belongs to the major facilitator superfamily. TCR/Tet family.</text>
</comment>
<evidence type="ECO:0000256" key="1">
    <source>
        <dbReference type="ARBA" id="ARBA00004141"/>
    </source>
</evidence>
<evidence type="ECO:0000256" key="6">
    <source>
        <dbReference type="SAM" id="MobiDB-lite"/>
    </source>
</evidence>
<dbReference type="SUPFAM" id="SSF103473">
    <property type="entry name" value="MFS general substrate transporter"/>
    <property type="match status" value="1"/>
</dbReference>
<dbReference type="PANTHER" id="PTHR23501">
    <property type="entry name" value="MAJOR FACILITATOR SUPERFAMILY"/>
    <property type="match status" value="1"/>
</dbReference>
<dbReference type="Gene3D" id="1.20.1250.20">
    <property type="entry name" value="MFS general substrate transporter like domains"/>
    <property type="match status" value="1"/>
</dbReference>
<feature type="transmembrane region" description="Helical" evidence="7">
    <location>
        <begin position="432"/>
        <end position="454"/>
    </location>
</feature>
<evidence type="ECO:0008006" key="10">
    <source>
        <dbReference type="Google" id="ProtNLM"/>
    </source>
</evidence>
<reference evidence="8 9" key="1">
    <citation type="journal article" date="2024" name="IMA Fungus">
        <title>IMA Genome - F19 : A genome assembly and annotation guide to empower mycologists, including annotated draft genome sequences of Ceratocystis pirilliformis, Diaporthe australafricana, Fusarium ophioides, Paecilomyces lecythidis, and Sporothrix stenoceras.</title>
        <authorList>
            <person name="Aylward J."/>
            <person name="Wilson A.M."/>
            <person name="Visagie C.M."/>
            <person name="Spraker J."/>
            <person name="Barnes I."/>
            <person name="Buitendag C."/>
            <person name="Ceriani C."/>
            <person name="Del Mar Angel L."/>
            <person name="du Plessis D."/>
            <person name="Fuchs T."/>
            <person name="Gasser K."/>
            <person name="Kramer D."/>
            <person name="Li W."/>
            <person name="Munsamy K."/>
            <person name="Piso A."/>
            <person name="Price J.L."/>
            <person name="Sonnekus B."/>
            <person name="Thomas C."/>
            <person name="van der Nest A."/>
            <person name="van Dijk A."/>
            <person name="van Heerden A."/>
            <person name="van Vuuren N."/>
            <person name="Yilmaz N."/>
            <person name="Duong T.A."/>
            <person name="van der Merwe N.A."/>
            <person name="Wingfield M.J."/>
            <person name="Wingfield B.D."/>
        </authorList>
    </citation>
    <scope>NUCLEOTIDE SEQUENCE [LARGE SCALE GENOMIC DNA]</scope>
    <source>
        <strain evidence="8 9">CMW 18300</strain>
    </source>
</reference>
<keyword evidence="9" id="KW-1185">Reference proteome</keyword>
<feature type="transmembrane region" description="Helical" evidence="7">
    <location>
        <begin position="159"/>
        <end position="178"/>
    </location>
</feature>
<evidence type="ECO:0000256" key="2">
    <source>
        <dbReference type="ARBA" id="ARBA00007520"/>
    </source>
</evidence>
<feature type="transmembrane region" description="Helical" evidence="7">
    <location>
        <begin position="232"/>
        <end position="251"/>
    </location>
</feature>
<dbReference type="Proteomes" id="UP001583177">
    <property type="component" value="Unassembled WGS sequence"/>
</dbReference>
<evidence type="ECO:0000256" key="5">
    <source>
        <dbReference type="ARBA" id="ARBA00023136"/>
    </source>
</evidence>
<name>A0ABR3WLW9_9PEZI</name>
<gene>
    <name evidence="8" type="ORF">Daus18300_007600</name>
</gene>
<feature type="transmembrane region" description="Helical" evidence="7">
    <location>
        <begin position="63"/>
        <end position="81"/>
    </location>
</feature>
<feature type="transmembrane region" description="Helical" evidence="7">
    <location>
        <begin position="199"/>
        <end position="220"/>
    </location>
</feature>
<feature type="transmembrane region" description="Helical" evidence="7">
    <location>
        <begin position="272"/>
        <end position="294"/>
    </location>
</feature>
<organism evidence="8 9">
    <name type="scientific">Diaporthe australafricana</name>
    <dbReference type="NCBI Taxonomy" id="127596"/>
    <lineage>
        <taxon>Eukaryota</taxon>
        <taxon>Fungi</taxon>
        <taxon>Dikarya</taxon>
        <taxon>Ascomycota</taxon>
        <taxon>Pezizomycotina</taxon>
        <taxon>Sordariomycetes</taxon>
        <taxon>Sordariomycetidae</taxon>
        <taxon>Diaporthales</taxon>
        <taxon>Diaporthaceae</taxon>
        <taxon>Diaporthe</taxon>
    </lineage>
</organism>
<feature type="transmembrane region" description="Helical" evidence="7">
    <location>
        <begin position="354"/>
        <end position="378"/>
    </location>
</feature>
<feature type="transmembrane region" description="Helical" evidence="7">
    <location>
        <begin position="102"/>
        <end position="127"/>
    </location>
</feature>
<evidence type="ECO:0000256" key="3">
    <source>
        <dbReference type="ARBA" id="ARBA00022692"/>
    </source>
</evidence>
<protein>
    <recommendedName>
        <fullName evidence="10">Major facilitator superfamily transporter</fullName>
    </recommendedName>
</protein>
<comment type="caution">
    <text evidence="8">The sequence shown here is derived from an EMBL/GenBank/DDBJ whole genome shotgun (WGS) entry which is preliminary data.</text>
</comment>
<dbReference type="PANTHER" id="PTHR23501:SF193">
    <property type="entry name" value="MULTIDRUG TRANSPORTER, PUTATIVE (AFU_ORTHOLOGUE AFUA_8G00940)-RELATED"/>
    <property type="match status" value="1"/>
</dbReference>
<dbReference type="EMBL" id="JAWRVE010000067">
    <property type="protein sequence ID" value="KAL1864583.1"/>
    <property type="molecule type" value="Genomic_DNA"/>
</dbReference>
<feature type="transmembrane region" description="Helical" evidence="7">
    <location>
        <begin position="306"/>
        <end position="329"/>
    </location>
</feature>